<evidence type="ECO:0000313" key="1">
    <source>
        <dbReference type="EMBL" id="KAI4867434.1"/>
    </source>
</evidence>
<keyword evidence="2" id="KW-1185">Reference proteome</keyword>
<accession>A0ACB9Z8M3</accession>
<comment type="caution">
    <text evidence="1">The sequence shown here is derived from an EMBL/GenBank/DDBJ whole genome shotgun (WGS) entry which is preliminary data.</text>
</comment>
<organism evidence="1 2">
    <name type="scientific">Hypoxylon rubiginosum</name>
    <dbReference type="NCBI Taxonomy" id="110542"/>
    <lineage>
        <taxon>Eukaryota</taxon>
        <taxon>Fungi</taxon>
        <taxon>Dikarya</taxon>
        <taxon>Ascomycota</taxon>
        <taxon>Pezizomycotina</taxon>
        <taxon>Sordariomycetes</taxon>
        <taxon>Xylariomycetidae</taxon>
        <taxon>Xylariales</taxon>
        <taxon>Hypoxylaceae</taxon>
        <taxon>Hypoxylon</taxon>
    </lineage>
</organism>
<reference evidence="1 2" key="1">
    <citation type="journal article" date="2022" name="New Phytol.">
        <title>Ecological generalism drives hyperdiversity of secondary metabolite gene clusters in xylarialean endophytes.</title>
        <authorList>
            <person name="Franco M.E.E."/>
            <person name="Wisecaver J.H."/>
            <person name="Arnold A.E."/>
            <person name="Ju Y.M."/>
            <person name="Slot J.C."/>
            <person name="Ahrendt S."/>
            <person name="Moore L.P."/>
            <person name="Eastman K.E."/>
            <person name="Scott K."/>
            <person name="Konkel Z."/>
            <person name="Mondo S.J."/>
            <person name="Kuo A."/>
            <person name="Hayes R.D."/>
            <person name="Haridas S."/>
            <person name="Andreopoulos B."/>
            <person name="Riley R."/>
            <person name="LaButti K."/>
            <person name="Pangilinan J."/>
            <person name="Lipzen A."/>
            <person name="Amirebrahimi M."/>
            <person name="Yan J."/>
            <person name="Adam C."/>
            <person name="Keymanesh K."/>
            <person name="Ng V."/>
            <person name="Louie K."/>
            <person name="Northen T."/>
            <person name="Drula E."/>
            <person name="Henrissat B."/>
            <person name="Hsieh H.M."/>
            <person name="Youens-Clark K."/>
            <person name="Lutzoni F."/>
            <person name="Miadlikowska J."/>
            <person name="Eastwood D.C."/>
            <person name="Hamelin R.C."/>
            <person name="Grigoriev I.V."/>
            <person name="U'Ren J.M."/>
        </authorList>
    </citation>
    <scope>NUCLEOTIDE SEQUENCE [LARGE SCALE GENOMIC DNA]</scope>
    <source>
        <strain evidence="1 2">CBS 119005</strain>
    </source>
</reference>
<protein>
    <submittedName>
        <fullName evidence="1">Uncharacterized protein</fullName>
    </submittedName>
</protein>
<sequence>MSSGKETSSGSTTVEDVLKSSKFLLKFDLQYSNRATSRTSSQLSAILDKIKIGSKITTVSEIPLSSLRSCVPEMGTRDHFCLDDKQTVVSGTMTLAQYLSSTETNTALLKNHAEGSVILFTVFLVKNRIRPTPEELEKVGTGQELKLELPDEKKLQGDTNKNRLSDGWNKSSISGDQFAASAGTITIHPADMTEKEWEVVVKNNVLTHAYRIDKSAHSAVVARRPLFKLKRRPAEIFVVDDDDSAVETTIPEFQVFDDSSVSVVEITNEAQQSAADNSFSSYSVKASASGGIFGYTAGASAGVSGDHTEQSGSTTGKFDSVMRVSYKFPRVIVYLDYESLEPTEECIKQFKDIANQTDTSIRKGMINAFKAKYGEVFSTTVQLGGYLYSTKLASAIAASSSTEKMDRLAVSAGVNFSSPYVSGSVSTENSSGTGGSSQKSSSSKYESLTWTAKGGDTLLCSNPPAWSGTVGNIYNWRVIERSMPRTIGDMLREMHGYEAIAEYLGTTKNGKVDGGEFDDD</sequence>
<evidence type="ECO:0000313" key="2">
    <source>
        <dbReference type="Proteomes" id="UP001497700"/>
    </source>
</evidence>
<proteinExistence type="predicted"/>
<name>A0ACB9Z8M3_9PEZI</name>
<dbReference type="Proteomes" id="UP001497700">
    <property type="component" value="Unassembled WGS sequence"/>
</dbReference>
<gene>
    <name evidence="1" type="ORF">F4820DRAFT_413614</name>
</gene>
<dbReference type="EMBL" id="MU393447">
    <property type="protein sequence ID" value="KAI4867434.1"/>
    <property type="molecule type" value="Genomic_DNA"/>
</dbReference>